<evidence type="ECO:0000313" key="2">
    <source>
        <dbReference type="EMBL" id="MBM7478259.1"/>
    </source>
</evidence>
<reference evidence="2 3" key="1">
    <citation type="submission" date="2021-01" db="EMBL/GenBank/DDBJ databases">
        <title>Sequencing the genomes of 1000 actinobacteria strains.</title>
        <authorList>
            <person name="Klenk H.-P."/>
        </authorList>
    </citation>
    <scope>NUCLEOTIDE SEQUENCE [LARGE SCALE GENOMIC DNA]</scope>
    <source>
        <strain evidence="2 3">DSM 46000</strain>
    </source>
</reference>
<organism evidence="2 3">
    <name type="scientific">Oerskovia jenensis</name>
    <dbReference type="NCBI Taxonomy" id="162169"/>
    <lineage>
        <taxon>Bacteria</taxon>
        <taxon>Bacillati</taxon>
        <taxon>Actinomycetota</taxon>
        <taxon>Actinomycetes</taxon>
        <taxon>Micrococcales</taxon>
        <taxon>Cellulomonadaceae</taxon>
        <taxon>Oerskovia</taxon>
    </lineage>
</organism>
<feature type="signal peptide" evidence="1">
    <location>
        <begin position="1"/>
        <end position="26"/>
    </location>
</feature>
<dbReference type="EMBL" id="JAFBBO010000001">
    <property type="protein sequence ID" value="MBM7478259.1"/>
    <property type="molecule type" value="Genomic_DNA"/>
</dbReference>
<protein>
    <submittedName>
        <fullName evidence="2">Uncharacterized protein</fullName>
    </submittedName>
</protein>
<evidence type="ECO:0000256" key="1">
    <source>
        <dbReference type="SAM" id="SignalP"/>
    </source>
</evidence>
<keyword evidence="1" id="KW-0732">Signal</keyword>
<gene>
    <name evidence="2" type="ORF">JOD49_001179</name>
</gene>
<name>A0ABS2LEK9_9CELL</name>
<evidence type="ECO:0000313" key="3">
    <source>
        <dbReference type="Proteomes" id="UP000698059"/>
    </source>
</evidence>
<proteinExistence type="predicted"/>
<keyword evidence="3" id="KW-1185">Reference proteome</keyword>
<dbReference type="Proteomes" id="UP000698059">
    <property type="component" value="Unassembled WGS sequence"/>
</dbReference>
<feature type="chain" id="PRO_5046543102" evidence="1">
    <location>
        <begin position="27"/>
        <end position="55"/>
    </location>
</feature>
<comment type="caution">
    <text evidence="2">The sequence shown here is derived from an EMBL/GenBank/DDBJ whole genome shotgun (WGS) entry which is preliminary data.</text>
</comment>
<sequence>MFYEVSRATGLGVALVCLPVCLSVGAAHDGHVVLAPAPTYPWPARQVLKFSAQAR</sequence>
<accession>A0ABS2LEK9</accession>